<keyword evidence="6 9" id="KW-0472">Membrane</keyword>
<feature type="compositionally biased region" description="Polar residues" evidence="8">
    <location>
        <begin position="591"/>
        <end position="621"/>
    </location>
</feature>
<keyword evidence="5 9" id="KW-1133">Transmembrane helix</keyword>
<evidence type="ECO:0000313" key="11">
    <source>
        <dbReference type="Proteomes" id="UP000319731"/>
    </source>
</evidence>
<dbReference type="OrthoDB" id="2849215at2759"/>
<dbReference type="InterPro" id="IPR052427">
    <property type="entry name" value="Glycosyltrans_GT2/GT47"/>
</dbReference>
<dbReference type="GeneID" id="42002371"/>
<organism evidence="10 11">
    <name type="scientific">Synchytrium microbalum</name>
    <dbReference type="NCBI Taxonomy" id="1806994"/>
    <lineage>
        <taxon>Eukaryota</taxon>
        <taxon>Fungi</taxon>
        <taxon>Fungi incertae sedis</taxon>
        <taxon>Chytridiomycota</taxon>
        <taxon>Chytridiomycota incertae sedis</taxon>
        <taxon>Chytridiomycetes</taxon>
        <taxon>Synchytriales</taxon>
        <taxon>Synchytriaceae</taxon>
        <taxon>Synchytrium</taxon>
    </lineage>
</organism>
<feature type="transmembrane region" description="Helical" evidence="9">
    <location>
        <begin position="353"/>
        <end position="371"/>
    </location>
</feature>
<feature type="transmembrane region" description="Helical" evidence="9">
    <location>
        <begin position="323"/>
        <end position="341"/>
    </location>
</feature>
<dbReference type="InterPro" id="IPR029044">
    <property type="entry name" value="Nucleotide-diphossugar_trans"/>
</dbReference>
<keyword evidence="4 9" id="KW-0812">Transmembrane</keyword>
<dbReference type="EMBL" id="QEAO01000004">
    <property type="protein sequence ID" value="TPX36752.1"/>
    <property type="molecule type" value="Genomic_DNA"/>
</dbReference>
<dbReference type="GO" id="GO:0016020">
    <property type="term" value="C:membrane"/>
    <property type="evidence" value="ECO:0007669"/>
    <property type="project" value="UniProtKB-SubCell"/>
</dbReference>
<dbReference type="Proteomes" id="UP000319731">
    <property type="component" value="Unassembled WGS sequence"/>
</dbReference>
<evidence type="ECO:0000256" key="7">
    <source>
        <dbReference type="ARBA" id="ARBA00023180"/>
    </source>
</evidence>
<dbReference type="AlphaFoldDB" id="A0A507CAV5"/>
<dbReference type="PANTHER" id="PTHR47844:SF1">
    <property type="entry name" value="EXOSTOSIN-LIKE 2"/>
    <property type="match status" value="1"/>
</dbReference>
<comment type="subcellular location">
    <subcellularLocation>
        <location evidence="1">Membrane</location>
    </subcellularLocation>
</comment>
<evidence type="ECO:0000256" key="9">
    <source>
        <dbReference type="SAM" id="Phobius"/>
    </source>
</evidence>
<evidence type="ECO:0000256" key="4">
    <source>
        <dbReference type="ARBA" id="ARBA00022692"/>
    </source>
</evidence>
<evidence type="ECO:0008006" key="12">
    <source>
        <dbReference type="Google" id="ProtNLM"/>
    </source>
</evidence>
<evidence type="ECO:0000256" key="3">
    <source>
        <dbReference type="ARBA" id="ARBA00022679"/>
    </source>
</evidence>
<keyword evidence="2" id="KW-0328">Glycosyltransferase</keyword>
<name>A0A507CAV5_9FUNG</name>
<dbReference type="SUPFAM" id="SSF53448">
    <property type="entry name" value="Nucleotide-diphospho-sugar transferases"/>
    <property type="match status" value="1"/>
</dbReference>
<dbReference type="GO" id="GO:0016757">
    <property type="term" value="F:glycosyltransferase activity"/>
    <property type="evidence" value="ECO:0007669"/>
    <property type="project" value="UniProtKB-KW"/>
</dbReference>
<dbReference type="CDD" id="cd06434">
    <property type="entry name" value="GT2_HAS"/>
    <property type="match status" value="1"/>
</dbReference>
<protein>
    <recommendedName>
        <fullName evidence="12">Glycosyltransferase 2-like domain-containing protein</fullName>
    </recommendedName>
</protein>
<keyword evidence="11" id="KW-1185">Reference proteome</keyword>
<proteinExistence type="predicted"/>
<comment type="caution">
    <text evidence="10">The sequence shown here is derived from an EMBL/GenBank/DDBJ whole genome shotgun (WGS) entry which is preliminary data.</text>
</comment>
<evidence type="ECO:0000256" key="1">
    <source>
        <dbReference type="ARBA" id="ARBA00004370"/>
    </source>
</evidence>
<sequence>MFYLTPNTVSVFIPFGFIGIYRWFWFMIKLLAWSLYKPWKPIANPKYTSRDVTILVPTIDSGEEIKLAVRSWLKNDPFQIIFITTNKAKQGLEDLANEVDPKRERIRVVCIEKPNKRNQMVAGINHTKTDIIVFCDDDVMWPETMLQYMLAPFEDPKMGGVGTTQRVVPVGKHMTVWEVLSAYRIAMRNIEVTSSTYIDGGVCCLSGRTAAYRTSILRDHDFQWQFTHEYWYRWYFGKWIPCHQHSGDDKFLTRWIVSHDWNTHIQACKQAELASTFKNNWRFLKQIMRWTRNTWRSDIKSLFMERKIWNRYPFVAYQMIDKFFNPLTLLYGPATVIYMCIDQSKDVNARLSPWVIILSYVIWLLLTRLVKYMPHFVKRPQDILYLPVWLIFNYAFAIMKVYCLFSLHNTDWGTRQGADHTTDKEDLTIFEAKWKNDVLNVVDYASPTRVSAMKSPTADSVHPRHSATIKAGTPIKKTGFLQDNVRNGSNESLDSAFIVTPTLTNVTSPQLMSAGSNLPSPEMDLSMVAGLNHHHTGNTGDMSNADVRRFKSMQPVKHFSFVEDQKLQLSDEASNIHRSVTVSMSAPRPQPSSSMPAHSAMGRSNTMAPSSAANPTILGRSSTLSRTLATLQRTLTVERQPERNTFKNWD</sequence>
<evidence type="ECO:0000256" key="6">
    <source>
        <dbReference type="ARBA" id="ARBA00023136"/>
    </source>
</evidence>
<dbReference type="Pfam" id="PF13641">
    <property type="entry name" value="Glyco_tranf_2_3"/>
    <property type="match status" value="1"/>
</dbReference>
<accession>A0A507CAV5</accession>
<keyword evidence="7" id="KW-0325">Glycoprotein</keyword>
<evidence type="ECO:0000256" key="8">
    <source>
        <dbReference type="SAM" id="MobiDB-lite"/>
    </source>
</evidence>
<evidence type="ECO:0000256" key="2">
    <source>
        <dbReference type="ARBA" id="ARBA00022676"/>
    </source>
</evidence>
<keyword evidence="3" id="KW-0808">Transferase</keyword>
<evidence type="ECO:0000256" key="5">
    <source>
        <dbReference type="ARBA" id="ARBA00022989"/>
    </source>
</evidence>
<feature type="transmembrane region" description="Helical" evidence="9">
    <location>
        <begin position="12"/>
        <end position="36"/>
    </location>
</feature>
<evidence type="ECO:0000313" key="10">
    <source>
        <dbReference type="EMBL" id="TPX36752.1"/>
    </source>
</evidence>
<dbReference type="STRING" id="1806994.A0A507CAV5"/>
<gene>
    <name evidence="10" type="ORF">SmJEL517_g01146</name>
</gene>
<feature type="transmembrane region" description="Helical" evidence="9">
    <location>
        <begin position="383"/>
        <end position="402"/>
    </location>
</feature>
<dbReference type="RefSeq" id="XP_031026966.1">
    <property type="nucleotide sequence ID" value="XM_031167074.1"/>
</dbReference>
<reference evidence="10 11" key="1">
    <citation type="journal article" date="2019" name="Sci. Rep.">
        <title>Comparative genomics of chytrid fungi reveal insights into the obligate biotrophic and pathogenic lifestyle of Synchytrium endobioticum.</title>
        <authorList>
            <person name="van de Vossenberg B.T.L.H."/>
            <person name="Warris S."/>
            <person name="Nguyen H.D.T."/>
            <person name="van Gent-Pelzer M.P.E."/>
            <person name="Joly D.L."/>
            <person name="van de Geest H.C."/>
            <person name="Bonants P.J.M."/>
            <person name="Smith D.S."/>
            <person name="Levesque C.A."/>
            <person name="van der Lee T.A.J."/>
        </authorList>
    </citation>
    <scope>NUCLEOTIDE SEQUENCE [LARGE SCALE GENOMIC DNA]</scope>
    <source>
        <strain evidence="10 11">JEL517</strain>
    </source>
</reference>
<dbReference type="Gene3D" id="3.90.550.10">
    <property type="entry name" value="Spore Coat Polysaccharide Biosynthesis Protein SpsA, Chain A"/>
    <property type="match status" value="1"/>
</dbReference>
<dbReference type="PANTHER" id="PTHR47844">
    <property type="entry name" value="SYNTHASE CPS1, PUTATIVE (AFU_ORTHOLOGUE AFUA_7G02500)-RELATED"/>
    <property type="match status" value="1"/>
</dbReference>
<feature type="region of interest" description="Disordered" evidence="8">
    <location>
        <begin position="581"/>
        <end position="621"/>
    </location>
</feature>